<evidence type="ECO:0000259" key="6">
    <source>
        <dbReference type="SMART" id="SM01074"/>
    </source>
</evidence>
<dbReference type="PANTHER" id="PTHR10763:SF26">
    <property type="entry name" value="CELL DIVISION CONTROL PROTEIN 6 HOMOLOG"/>
    <property type="match status" value="1"/>
</dbReference>
<feature type="domain" description="Cdc6 C-terminal" evidence="6">
    <location>
        <begin position="300"/>
        <end position="373"/>
    </location>
</feature>
<name>D1YW99_METPS</name>
<dbReference type="NCBIfam" id="NF001626">
    <property type="entry name" value="PRK00411.1-5"/>
    <property type="match status" value="1"/>
</dbReference>
<dbReference type="KEGG" id="mpd:MCP_0649"/>
<dbReference type="STRING" id="304371.MCP_0649"/>
<dbReference type="GO" id="GO:0006260">
    <property type="term" value="P:DNA replication"/>
    <property type="evidence" value="ECO:0007669"/>
    <property type="project" value="UniProtKB-UniRule"/>
</dbReference>
<comment type="similarity">
    <text evidence="1 5">Belongs to the CDC6/cdc18 family.</text>
</comment>
<evidence type="ECO:0000313" key="8">
    <source>
        <dbReference type="Proteomes" id="UP000001882"/>
    </source>
</evidence>
<accession>D1YW99</accession>
<feature type="binding site" evidence="5">
    <location>
        <position position="206"/>
    </location>
    <ligand>
        <name>ATP</name>
        <dbReference type="ChEBI" id="CHEBI:30616"/>
    </ligand>
</feature>
<dbReference type="NCBIfam" id="NF001624">
    <property type="entry name" value="PRK00411.1-2"/>
    <property type="match status" value="1"/>
</dbReference>
<dbReference type="InterPro" id="IPR050311">
    <property type="entry name" value="ORC1/CDC6"/>
</dbReference>
<dbReference type="SMART" id="SM01074">
    <property type="entry name" value="Cdc6_C"/>
    <property type="match status" value="1"/>
</dbReference>
<evidence type="ECO:0000256" key="2">
    <source>
        <dbReference type="ARBA" id="ARBA00022705"/>
    </source>
</evidence>
<dbReference type="PANTHER" id="PTHR10763">
    <property type="entry name" value="CELL DIVISION CONTROL PROTEIN 6-RELATED"/>
    <property type="match status" value="1"/>
</dbReference>
<keyword evidence="7" id="KW-0131">Cell cycle</keyword>
<sequence>MTKDLLLWDQTIFKEQEYFELDFLPENLLHRDAQMRSLKFSVSPALRGSTPLNAYCRGAPGTGKTSAVLKVFSELENATQKVVPVYINCQVDSTRYAIFAQIFKKLFGYPPPSSGISFKKLFSQIAKHLVEKKRVLIVALDDFNYLMASKEADEVLYSLLRMHEVQPGAKVGVITILSDLTLDMVRDLTPQVQSVFLPEEIAFPQYSPEEIKDILKYRVRYGFMQGVISDELIDIVTGYTADTGDLRVGINMLKRAGLNAERRASRAISKEDIEKAYEGSRYIHLNYTIRNLKKEEKVLLKCIVASGKEEMMSGELYECFKEKTDLGYTSFYEMVNRLEGLKILSLNTTGKGTRGQSRLVSLMYDPGEVEKRIDV</sequence>
<dbReference type="NCBIfam" id="TIGR02928">
    <property type="entry name" value="orc1/cdc6 family replication initiation protein"/>
    <property type="match status" value="1"/>
</dbReference>
<dbReference type="PATRIC" id="fig|304371.9.peg.670"/>
<keyword evidence="2 5" id="KW-0235">DNA replication</keyword>
<dbReference type="InterPro" id="IPR036388">
    <property type="entry name" value="WH-like_DNA-bd_sf"/>
</dbReference>
<dbReference type="CDD" id="cd18139">
    <property type="entry name" value="HLD_clamp_RarA"/>
    <property type="match status" value="1"/>
</dbReference>
<proteinExistence type="inferred from homology"/>
<dbReference type="Gene3D" id="1.10.8.60">
    <property type="match status" value="1"/>
</dbReference>
<gene>
    <name evidence="7" type="primary">cdc6-2</name>
    <name evidence="7" type="ordered locus">MCP_0649</name>
</gene>
<dbReference type="SUPFAM" id="SSF52540">
    <property type="entry name" value="P-loop containing nucleoside triphosphate hydrolases"/>
    <property type="match status" value="1"/>
</dbReference>
<evidence type="ECO:0000313" key="7">
    <source>
        <dbReference type="EMBL" id="BAI60721.1"/>
    </source>
</evidence>
<dbReference type="Pfam" id="PF09079">
    <property type="entry name" value="WHD_Cdc6"/>
    <property type="match status" value="1"/>
</dbReference>
<dbReference type="AlphaFoldDB" id="D1YW99"/>
<dbReference type="Pfam" id="PF22703">
    <property type="entry name" value="Cdc6_lid"/>
    <property type="match status" value="1"/>
</dbReference>
<evidence type="ECO:0000256" key="4">
    <source>
        <dbReference type="ARBA" id="ARBA00022840"/>
    </source>
</evidence>
<dbReference type="SUPFAM" id="SSF46785">
    <property type="entry name" value="Winged helix' DNA-binding domain"/>
    <property type="match status" value="1"/>
</dbReference>
<dbReference type="Proteomes" id="UP000001882">
    <property type="component" value="Chromosome"/>
</dbReference>
<dbReference type="GO" id="GO:0005524">
    <property type="term" value="F:ATP binding"/>
    <property type="evidence" value="ECO:0007669"/>
    <property type="project" value="UniProtKB-UniRule"/>
</dbReference>
<dbReference type="HAMAP" id="MF_01407">
    <property type="entry name" value="ORC1_type_DNA_replic_protein"/>
    <property type="match status" value="1"/>
</dbReference>
<organism evidence="7 8">
    <name type="scientific">Methanocella paludicola (strain DSM 17711 / JCM 13418 / NBRC 101707 / SANAE)</name>
    <dbReference type="NCBI Taxonomy" id="304371"/>
    <lineage>
        <taxon>Archaea</taxon>
        <taxon>Methanobacteriati</taxon>
        <taxon>Methanobacteriota</taxon>
        <taxon>Stenosarchaea group</taxon>
        <taxon>Methanomicrobia</taxon>
        <taxon>Methanocellales</taxon>
        <taxon>Methanocellaceae</taxon>
        <taxon>Methanocella</taxon>
    </lineage>
</organism>
<dbReference type="GeneID" id="8680704"/>
<dbReference type="InterPro" id="IPR014277">
    <property type="entry name" value="Orc1/Cdc6_arc"/>
</dbReference>
<keyword evidence="8" id="KW-1185">Reference proteome</keyword>
<evidence type="ECO:0000256" key="1">
    <source>
        <dbReference type="ARBA" id="ARBA00006184"/>
    </source>
</evidence>
<dbReference type="RefSeq" id="WP_012899401.1">
    <property type="nucleotide sequence ID" value="NC_013665.1"/>
</dbReference>
<feature type="binding site" evidence="5">
    <location>
        <begin position="62"/>
        <end position="66"/>
    </location>
    <ligand>
        <name>ATP</name>
        <dbReference type="ChEBI" id="CHEBI:30616"/>
    </ligand>
</feature>
<comment type="function">
    <text evidence="5">Involved in regulation of DNA replication.</text>
</comment>
<dbReference type="InterPro" id="IPR036390">
    <property type="entry name" value="WH_DNA-bd_sf"/>
</dbReference>
<dbReference type="GO" id="GO:0051301">
    <property type="term" value="P:cell division"/>
    <property type="evidence" value="ECO:0007669"/>
    <property type="project" value="UniProtKB-KW"/>
</dbReference>
<reference evidence="7 8" key="2">
    <citation type="journal article" date="2008" name="Int. J. Syst. Evol. Microbiol.">
        <title>Methanocella paludicola gen. nov., sp. nov., a methane-producing archaeon, the first isolate of the lineage 'Rice Cluster I', and proposal of the new archaeal order Methanocellales ord. nov.</title>
        <authorList>
            <person name="Sakai S."/>
            <person name="Imachi H."/>
            <person name="Hanada S."/>
            <person name="Ohashi A."/>
            <person name="Harada H."/>
            <person name="Kamagata Y."/>
        </authorList>
    </citation>
    <scope>NUCLEOTIDE SEQUENCE [LARGE SCALE GENOMIC DNA]</scope>
    <source>
        <strain evidence="8">DSM 17711 / JCM 13418 / NBRC 101707 / SANAE</strain>
    </source>
</reference>
<dbReference type="InterPro" id="IPR049945">
    <property type="entry name" value="AAA_22"/>
</dbReference>
<dbReference type="InterPro" id="IPR027417">
    <property type="entry name" value="P-loop_NTPase"/>
</dbReference>
<dbReference type="EMBL" id="AP011532">
    <property type="protein sequence ID" value="BAI60721.1"/>
    <property type="molecule type" value="Genomic_DNA"/>
</dbReference>
<evidence type="ECO:0000256" key="5">
    <source>
        <dbReference type="HAMAP-Rule" id="MF_01407"/>
    </source>
</evidence>
<evidence type="ECO:0000256" key="3">
    <source>
        <dbReference type="ARBA" id="ARBA00022741"/>
    </source>
</evidence>
<dbReference type="OrthoDB" id="53276at2157"/>
<keyword evidence="4 5" id="KW-0067">ATP-binding</keyword>
<dbReference type="eggNOG" id="arCOG00467">
    <property type="taxonomic scope" value="Archaea"/>
</dbReference>
<reference evidence="8" key="3">
    <citation type="journal article" date="2011" name="PLoS ONE">
        <title>Genome sequence of a mesophilic hydrogenotrophic methanogen Methanocella paludicola, the first cultivated representative of the order Methanocellales.</title>
        <authorList>
            <person name="Sakai S."/>
            <person name="Takaki Y."/>
            <person name="Shimamura S."/>
            <person name="Sekine M."/>
            <person name="Tajima T."/>
            <person name="Kosugi H."/>
            <person name="Ichikawa N."/>
            <person name="Tasumi E."/>
            <person name="Hiraki A.T."/>
            <person name="Shimizu A."/>
            <person name="Kato Y."/>
            <person name="Nishiko R."/>
            <person name="Mori K."/>
            <person name="Fujita N."/>
            <person name="Imachi H."/>
            <person name="Takai K."/>
        </authorList>
    </citation>
    <scope>NUCLEOTIDE SEQUENCE [LARGE SCALE GENOMIC DNA]</scope>
    <source>
        <strain evidence="8">DSM 17711 / JCM 13418 / NBRC 101707 / SANAE</strain>
    </source>
</reference>
<dbReference type="InterPro" id="IPR015163">
    <property type="entry name" value="Cdc6_C"/>
</dbReference>
<reference evidence="7 8" key="1">
    <citation type="journal article" date="2007" name="Appl. Environ. Microbiol.">
        <title>Isolation of key methanogens for global methane emission from rice paddy fields: a novel isolate affiliated with the clone cluster rice cluster I.</title>
        <authorList>
            <person name="Sakai S."/>
            <person name="Imachi H."/>
            <person name="Sekiguchi Y."/>
            <person name="Ohashi A."/>
            <person name="Harada H."/>
            <person name="Kamagata Y."/>
        </authorList>
    </citation>
    <scope>NUCLEOTIDE SEQUENCE [LARGE SCALE GENOMIC DNA]</scope>
    <source>
        <strain evidence="8">DSM 17711 / JCM 13418 / NBRC 101707 / SANAE</strain>
    </source>
</reference>
<keyword evidence="3 5" id="KW-0547">Nucleotide-binding</keyword>
<dbReference type="InterPro" id="IPR055237">
    <property type="entry name" value="Cdc6_lid"/>
</dbReference>
<dbReference type="GO" id="GO:0016887">
    <property type="term" value="F:ATP hydrolysis activity"/>
    <property type="evidence" value="ECO:0007669"/>
    <property type="project" value="InterPro"/>
</dbReference>
<dbReference type="InParanoid" id="D1YW99"/>
<keyword evidence="7" id="KW-0132">Cell division</keyword>
<dbReference type="Gene3D" id="1.10.10.10">
    <property type="entry name" value="Winged helix-like DNA-binding domain superfamily/Winged helix DNA-binding domain"/>
    <property type="match status" value="1"/>
</dbReference>
<feature type="binding site" evidence="5">
    <location>
        <position position="218"/>
    </location>
    <ligand>
        <name>ATP</name>
        <dbReference type="ChEBI" id="CHEBI:30616"/>
    </ligand>
</feature>
<protein>
    <recommendedName>
        <fullName evidence="5">ORC1-type DNA replication protein</fullName>
    </recommendedName>
</protein>
<dbReference type="Gene3D" id="3.40.50.300">
    <property type="entry name" value="P-loop containing nucleotide triphosphate hydrolases"/>
    <property type="match status" value="1"/>
</dbReference>
<dbReference type="Pfam" id="PF13401">
    <property type="entry name" value="AAA_22"/>
    <property type="match status" value="1"/>
</dbReference>